<dbReference type="Pfam" id="PF02311">
    <property type="entry name" value="AraC_binding"/>
    <property type="match status" value="1"/>
</dbReference>
<dbReference type="Gene3D" id="2.60.120.10">
    <property type="entry name" value="Jelly Rolls"/>
    <property type="match status" value="1"/>
</dbReference>
<dbReference type="SMART" id="SM00342">
    <property type="entry name" value="HTH_ARAC"/>
    <property type="match status" value="1"/>
</dbReference>
<evidence type="ECO:0000256" key="1">
    <source>
        <dbReference type="ARBA" id="ARBA00023015"/>
    </source>
</evidence>
<dbReference type="SUPFAM" id="SSF46689">
    <property type="entry name" value="Homeodomain-like"/>
    <property type="match status" value="1"/>
</dbReference>
<dbReference type="EMBL" id="JACHWJ010000001">
    <property type="protein sequence ID" value="MBB2956225.1"/>
    <property type="molecule type" value="Genomic_DNA"/>
</dbReference>
<evidence type="ECO:0000256" key="3">
    <source>
        <dbReference type="ARBA" id="ARBA00023163"/>
    </source>
</evidence>
<keyword evidence="3" id="KW-0804">Transcription</keyword>
<accession>A0A7W4YEU8</accession>
<organism evidence="5 6">
    <name type="scientific">Pseudoclavibacter helvolus</name>
    <dbReference type="NCBI Taxonomy" id="255205"/>
    <lineage>
        <taxon>Bacteria</taxon>
        <taxon>Bacillati</taxon>
        <taxon>Actinomycetota</taxon>
        <taxon>Actinomycetes</taxon>
        <taxon>Micrococcales</taxon>
        <taxon>Microbacteriaceae</taxon>
        <taxon>Pseudoclavibacter</taxon>
    </lineage>
</organism>
<dbReference type="PANTHER" id="PTHR11019">
    <property type="entry name" value="HTH-TYPE TRANSCRIPTIONAL REGULATOR NIMR"/>
    <property type="match status" value="1"/>
</dbReference>
<proteinExistence type="predicted"/>
<dbReference type="InterPro" id="IPR020449">
    <property type="entry name" value="Tscrpt_reg_AraC-type_HTH"/>
</dbReference>
<dbReference type="Proteomes" id="UP000545286">
    <property type="component" value="Unassembled WGS sequence"/>
</dbReference>
<keyword evidence="6" id="KW-1185">Reference proteome</keyword>
<dbReference type="GO" id="GO:0043565">
    <property type="term" value="F:sequence-specific DNA binding"/>
    <property type="evidence" value="ECO:0007669"/>
    <property type="project" value="InterPro"/>
</dbReference>
<dbReference type="Pfam" id="PF12833">
    <property type="entry name" value="HTH_18"/>
    <property type="match status" value="1"/>
</dbReference>
<gene>
    <name evidence="5" type="ORF">FHX72_000337</name>
</gene>
<dbReference type="InterPro" id="IPR018060">
    <property type="entry name" value="HTH_AraC"/>
</dbReference>
<dbReference type="AlphaFoldDB" id="A0A7W4YEU8"/>
<comment type="caution">
    <text evidence="5">The sequence shown here is derived from an EMBL/GenBank/DDBJ whole genome shotgun (WGS) entry which is preliminary data.</text>
</comment>
<feature type="domain" description="HTH araC/xylS-type" evidence="4">
    <location>
        <begin position="166"/>
        <end position="263"/>
    </location>
</feature>
<dbReference type="PROSITE" id="PS01124">
    <property type="entry name" value="HTH_ARAC_FAMILY_2"/>
    <property type="match status" value="1"/>
</dbReference>
<dbReference type="InterPro" id="IPR011051">
    <property type="entry name" value="RmlC_Cupin_sf"/>
</dbReference>
<dbReference type="Gene3D" id="1.10.10.60">
    <property type="entry name" value="Homeodomain-like"/>
    <property type="match status" value="1"/>
</dbReference>
<keyword evidence="2 5" id="KW-0238">DNA-binding</keyword>
<evidence type="ECO:0000313" key="6">
    <source>
        <dbReference type="Proteomes" id="UP000545286"/>
    </source>
</evidence>
<dbReference type="InterPro" id="IPR009057">
    <property type="entry name" value="Homeodomain-like_sf"/>
</dbReference>
<dbReference type="PRINTS" id="PR00032">
    <property type="entry name" value="HTHARAC"/>
</dbReference>
<evidence type="ECO:0000313" key="5">
    <source>
        <dbReference type="EMBL" id="MBB2956225.1"/>
    </source>
</evidence>
<dbReference type="GO" id="GO:0003700">
    <property type="term" value="F:DNA-binding transcription factor activity"/>
    <property type="evidence" value="ECO:0007669"/>
    <property type="project" value="InterPro"/>
</dbReference>
<name>A0A7W4YEU8_9MICO</name>
<dbReference type="PANTHER" id="PTHR11019:SF199">
    <property type="entry name" value="HTH-TYPE TRANSCRIPTIONAL REGULATOR NIMR"/>
    <property type="match status" value="1"/>
</dbReference>
<evidence type="ECO:0000256" key="2">
    <source>
        <dbReference type="ARBA" id="ARBA00023125"/>
    </source>
</evidence>
<keyword evidence="1" id="KW-0805">Transcription regulation</keyword>
<dbReference type="InterPro" id="IPR014710">
    <property type="entry name" value="RmlC-like_jellyroll"/>
</dbReference>
<protein>
    <submittedName>
        <fullName evidence="5">AraC-like DNA-binding protein</fullName>
    </submittedName>
</protein>
<evidence type="ECO:0000259" key="4">
    <source>
        <dbReference type="PROSITE" id="PS01124"/>
    </source>
</evidence>
<dbReference type="SUPFAM" id="SSF51182">
    <property type="entry name" value="RmlC-like cupins"/>
    <property type="match status" value="1"/>
</dbReference>
<dbReference type="RefSeq" id="WP_183622640.1">
    <property type="nucleotide sequence ID" value="NZ_JACHWJ010000001.1"/>
</dbReference>
<reference evidence="5 6" key="1">
    <citation type="submission" date="2020-08" db="EMBL/GenBank/DDBJ databases">
        <title>Sequencing the genomes of 1000 actinobacteria strains.</title>
        <authorList>
            <person name="Klenk H.-P."/>
        </authorList>
    </citation>
    <scope>NUCLEOTIDE SEQUENCE [LARGE SCALE GENOMIC DNA]</scope>
    <source>
        <strain evidence="5 6">DSM 20419</strain>
    </source>
</reference>
<dbReference type="InterPro" id="IPR018062">
    <property type="entry name" value="HTH_AraC-typ_CS"/>
</dbReference>
<sequence>MSTLDVPDVDRRSLPLYEAGSVEVPYVIDGMDEAITRNTFWEEHSHPTHELIWNTRGASSLTVGPRTWTITPTVGLWIPAGVRHTAWTPAGTWYRTAMFSVQTTTPIAEEPVAVDVTDLLRLLLDRLAEPELDDASRSKTEAMVLDVLTPAPHELVVRIPASDLLTPIVLALDADVRDARTLHEWSAQLGVSARTITRQFQTETGLGFSRWLAASRIQRSIVLLTDGESIDDVAAAVGFRSASAFGTAFRRVTGTSPGRFRAQ</sequence>
<dbReference type="InterPro" id="IPR003313">
    <property type="entry name" value="AraC-bd"/>
</dbReference>
<dbReference type="PROSITE" id="PS00041">
    <property type="entry name" value="HTH_ARAC_FAMILY_1"/>
    <property type="match status" value="1"/>
</dbReference>